<comment type="function">
    <text evidence="1 5">Hydrolyzes diadenosine 5',5'''-P1,P4-tetraphosphate to yield ADP.</text>
</comment>
<name>W6M1W1_9GAMM</name>
<evidence type="ECO:0000313" key="8">
    <source>
        <dbReference type="Proteomes" id="UP000035760"/>
    </source>
</evidence>
<reference evidence="7" key="2">
    <citation type="submission" date="2014-03" db="EMBL/GenBank/DDBJ databases">
        <title>Candidatus Competibacter-lineage genomes retrieved from metagenomes reveal functional metabolic diversity.</title>
        <authorList>
            <person name="McIlroy S.J."/>
            <person name="Albertsen M."/>
            <person name="Andresen E.K."/>
            <person name="Saunders A.M."/>
            <person name="Kristiansen R."/>
            <person name="Stokholm-Bjerregaard M."/>
            <person name="Nielsen K.L."/>
            <person name="Nielsen P.H."/>
        </authorList>
    </citation>
    <scope>NUCLEOTIDE SEQUENCE</scope>
    <source>
        <strain evidence="7">Run_A_D11</strain>
    </source>
</reference>
<proteinExistence type="inferred from homology"/>
<evidence type="ECO:0000256" key="1">
    <source>
        <dbReference type="ARBA" id="ARBA00003413"/>
    </source>
</evidence>
<dbReference type="STRING" id="1400863.BN873_150219"/>
<dbReference type="InterPro" id="IPR004617">
    <property type="entry name" value="ApaH"/>
</dbReference>
<dbReference type="AlphaFoldDB" id="W6M1W1"/>
<dbReference type="SUPFAM" id="SSF56300">
    <property type="entry name" value="Metallo-dependent phosphatases"/>
    <property type="match status" value="1"/>
</dbReference>
<dbReference type="HAMAP" id="MF_00199">
    <property type="entry name" value="ApaH"/>
    <property type="match status" value="1"/>
</dbReference>
<organism evidence="7 8">
    <name type="scientific">Candidatus Competibacter denitrificans Run_A_D11</name>
    <dbReference type="NCBI Taxonomy" id="1400863"/>
    <lineage>
        <taxon>Bacteria</taxon>
        <taxon>Pseudomonadati</taxon>
        <taxon>Pseudomonadota</taxon>
        <taxon>Gammaproteobacteria</taxon>
        <taxon>Candidatus Competibacteraceae</taxon>
        <taxon>Candidatus Competibacter</taxon>
    </lineage>
</organism>
<comment type="similarity">
    <text evidence="2 5">Belongs to the Ap4A hydrolase family.</text>
</comment>
<dbReference type="OrthoDB" id="9807890at2"/>
<dbReference type="Gene3D" id="3.60.21.10">
    <property type="match status" value="1"/>
</dbReference>
<dbReference type="EC" id="3.6.1.41" evidence="5"/>
<comment type="catalytic activity">
    <reaction evidence="4 5">
        <text>P(1),P(4)-bis(5'-adenosyl) tetraphosphate + H2O = 2 ADP + 2 H(+)</text>
        <dbReference type="Rhea" id="RHEA:24252"/>
        <dbReference type="ChEBI" id="CHEBI:15377"/>
        <dbReference type="ChEBI" id="CHEBI:15378"/>
        <dbReference type="ChEBI" id="CHEBI:58141"/>
        <dbReference type="ChEBI" id="CHEBI:456216"/>
        <dbReference type="EC" id="3.6.1.41"/>
    </reaction>
</comment>
<evidence type="ECO:0000313" key="7">
    <source>
        <dbReference type="EMBL" id="CDI01431.1"/>
    </source>
</evidence>
<evidence type="ECO:0000256" key="2">
    <source>
        <dbReference type="ARBA" id="ARBA00005419"/>
    </source>
</evidence>
<dbReference type="PANTHER" id="PTHR40942">
    <property type="match status" value="1"/>
</dbReference>
<protein>
    <recommendedName>
        <fullName evidence="5">Bis(5'-nucleosyl)-tetraphosphatase, symmetrical</fullName>
        <ecNumber evidence="5">3.6.1.41</ecNumber>
    </recommendedName>
    <alternativeName>
        <fullName evidence="5">Ap4A hydrolase</fullName>
    </alternativeName>
    <alternativeName>
        <fullName evidence="5">Diadenosine 5',5'''-P1,P4-tetraphosphate pyrophosphohydrolase</fullName>
    </alternativeName>
    <alternativeName>
        <fullName evidence="5">Diadenosine tetraphosphatase</fullName>
    </alternativeName>
</protein>
<evidence type="ECO:0000256" key="3">
    <source>
        <dbReference type="ARBA" id="ARBA00022801"/>
    </source>
</evidence>
<reference evidence="7" key="1">
    <citation type="submission" date="2013-07" db="EMBL/GenBank/DDBJ databases">
        <authorList>
            <person name="McIlroy S."/>
        </authorList>
    </citation>
    <scope>NUCLEOTIDE SEQUENCE [LARGE SCALE GENOMIC DNA]</scope>
    <source>
        <strain evidence="7">Run_A_D11</strain>
    </source>
</reference>
<dbReference type="PIRSF" id="PIRSF000903">
    <property type="entry name" value="B5n-ttraPtase_sm"/>
    <property type="match status" value="1"/>
</dbReference>
<evidence type="ECO:0000256" key="4">
    <source>
        <dbReference type="ARBA" id="ARBA00049417"/>
    </source>
</evidence>
<accession>W6M1W1</accession>
<dbReference type="RefSeq" id="WP_048670542.1">
    <property type="nucleotide sequence ID" value="NZ_CBTJ020000020.1"/>
</dbReference>
<dbReference type="InterPro" id="IPR029052">
    <property type="entry name" value="Metallo-depent_PP-like"/>
</dbReference>
<dbReference type="GO" id="GO:0008803">
    <property type="term" value="F:bis(5'-nucleosyl)-tetraphosphatase (symmetrical) activity"/>
    <property type="evidence" value="ECO:0007669"/>
    <property type="project" value="UniProtKB-UniRule"/>
</dbReference>
<evidence type="ECO:0000259" key="6">
    <source>
        <dbReference type="Pfam" id="PF00149"/>
    </source>
</evidence>
<dbReference type="Proteomes" id="UP000035760">
    <property type="component" value="Unassembled WGS sequence"/>
</dbReference>
<keyword evidence="3 5" id="KW-0378">Hydrolase</keyword>
<sequence>MAIYAIGDIQGCYDPLRRLLDAMRFDPATDTLWLVGDLINRGPQSVEVLRFVRSLGARAVAVLGNHDLTLLAVAAGHVKPKRKDTFHSILDAPDHEELLAWLRHRPLLHHDALLGFTMIHAGLPPQWDLALAQRCASAVEATLQGADCNAFLKEMFGSEPARWRDDLAGYDRLRFTVNALTRMRFCTADGKLSFSEKGAPGCQTLGLIPWFAVPGRRSADLNIVFGHWAALGYYRAAGIFALDSGCVWGNRLTAIRLDEAGIPAWSVPAVSSASALT</sequence>
<evidence type="ECO:0000256" key="5">
    <source>
        <dbReference type="HAMAP-Rule" id="MF_00199"/>
    </source>
</evidence>
<keyword evidence="8" id="KW-1185">Reference proteome</keyword>
<dbReference type="EMBL" id="CBTJ020000020">
    <property type="protein sequence ID" value="CDI01431.1"/>
    <property type="molecule type" value="Genomic_DNA"/>
</dbReference>
<dbReference type="CDD" id="cd07422">
    <property type="entry name" value="MPP_ApaH"/>
    <property type="match status" value="1"/>
</dbReference>
<dbReference type="Pfam" id="PF00149">
    <property type="entry name" value="Metallophos"/>
    <property type="match status" value="1"/>
</dbReference>
<feature type="domain" description="Calcineurin-like phosphoesterase" evidence="6">
    <location>
        <begin position="1"/>
        <end position="124"/>
    </location>
</feature>
<comment type="caution">
    <text evidence="7">The sequence shown here is derived from an EMBL/GenBank/DDBJ whole genome shotgun (WGS) entry which is preliminary data.</text>
</comment>
<dbReference type="NCBIfam" id="TIGR00668">
    <property type="entry name" value="apaH"/>
    <property type="match status" value="1"/>
</dbReference>
<gene>
    <name evidence="5 7" type="primary">apaH</name>
    <name evidence="7" type="ORF">BN873_150219</name>
</gene>
<dbReference type="PANTHER" id="PTHR40942:SF4">
    <property type="entry name" value="CYTOCHROME C5"/>
    <property type="match status" value="1"/>
</dbReference>
<dbReference type="InterPro" id="IPR004843">
    <property type="entry name" value="Calcineurin-like_PHP"/>
</dbReference>
<dbReference type="NCBIfam" id="NF001204">
    <property type="entry name" value="PRK00166.1"/>
    <property type="match status" value="1"/>
</dbReference>